<dbReference type="Gene3D" id="3.10.620.30">
    <property type="match status" value="1"/>
</dbReference>
<dbReference type="PANTHER" id="PTHR33490:SF1">
    <property type="entry name" value="SLL1233 PROTEIN"/>
    <property type="match status" value="1"/>
</dbReference>
<organism evidence="2 3">
    <name type="scientific">Allohahella marinimesophila</name>
    <dbReference type="NCBI Taxonomy" id="1054972"/>
    <lineage>
        <taxon>Bacteria</taxon>
        <taxon>Pseudomonadati</taxon>
        <taxon>Pseudomonadota</taxon>
        <taxon>Gammaproteobacteria</taxon>
        <taxon>Oceanospirillales</taxon>
        <taxon>Hahellaceae</taxon>
        <taxon>Allohahella</taxon>
    </lineage>
</organism>
<sequence length="228" mass="24774">MEGNSVGVAIFDAPSDQLFVESTAHIIHFNQDPFNFLVEASAMNYPFEYAYEDSVTLAPYRMLPEPAIKAKLDEWITSIWKPGEAIQSFALLQRLNTAVNQRLAYQIREEPGVQSAAQTLEFGSGSCRDYATLFMEAARCLGFAARFVSGYLHSLPSMTNYGSTHAWAEVYLPGAGWKGFDPTTGVVTAIDHIPVAVSRLPEAVPPIAGSFSGPASTGMEVGVWVTPS</sequence>
<dbReference type="InterPro" id="IPR002931">
    <property type="entry name" value="Transglutaminase-like"/>
</dbReference>
<dbReference type="Pfam" id="PF01841">
    <property type="entry name" value="Transglut_core"/>
    <property type="match status" value="1"/>
</dbReference>
<protein>
    <submittedName>
        <fullName evidence="2">Transglutaminase family protein</fullName>
    </submittedName>
</protein>
<dbReference type="InterPro" id="IPR038765">
    <property type="entry name" value="Papain-like_cys_pep_sf"/>
</dbReference>
<dbReference type="Proteomes" id="UP001501337">
    <property type="component" value="Unassembled WGS sequence"/>
</dbReference>
<accession>A0ABP7PG02</accession>
<feature type="domain" description="Transglutaminase-like" evidence="1">
    <location>
        <begin position="119"/>
        <end position="184"/>
    </location>
</feature>
<proteinExistence type="predicted"/>
<reference evidence="3" key="1">
    <citation type="journal article" date="2019" name="Int. J. Syst. Evol. Microbiol.">
        <title>The Global Catalogue of Microorganisms (GCM) 10K type strain sequencing project: providing services to taxonomists for standard genome sequencing and annotation.</title>
        <authorList>
            <consortium name="The Broad Institute Genomics Platform"/>
            <consortium name="The Broad Institute Genome Sequencing Center for Infectious Disease"/>
            <person name="Wu L."/>
            <person name="Ma J."/>
        </authorList>
    </citation>
    <scope>NUCLEOTIDE SEQUENCE [LARGE SCALE GENOMIC DNA]</scope>
    <source>
        <strain evidence="3">JCM 17555</strain>
    </source>
</reference>
<dbReference type="EMBL" id="BAABBO010000010">
    <property type="protein sequence ID" value="GAA3964751.1"/>
    <property type="molecule type" value="Genomic_DNA"/>
</dbReference>
<evidence type="ECO:0000313" key="2">
    <source>
        <dbReference type="EMBL" id="GAA3964751.1"/>
    </source>
</evidence>
<comment type="caution">
    <text evidence="2">The sequence shown here is derived from an EMBL/GenBank/DDBJ whole genome shotgun (WGS) entry which is preliminary data.</text>
</comment>
<dbReference type="SUPFAM" id="SSF54001">
    <property type="entry name" value="Cysteine proteinases"/>
    <property type="match status" value="1"/>
</dbReference>
<dbReference type="SMART" id="SM00460">
    <property type="entry name" value="TGc"/>
    <property type="match status" value="1"/>
</dbReference>
<gene>
    <name evidence="2" type="ORF">GCM10022278_23190</name>
</gene>
<name>A0ABP7PG02_9GAMM</name>
<evidence type="ECO:0000259" key="1">
    <source>
        <dbReference type="SMART" id="SM00460"/>
    </source>
</evidence>
<evidence type="ECO:0000313" key="3">
    <source>
        <dbReference type="Proteomes" id="UP001501337"/>
    </source>
</evidence>
<dbReference type="PANTHER" id="PTHR33490">
    <property type="entry name" value="BLR5614 PROTEIN-RELATED"/>
    <property type="match status" value="1"/>
</dbReference>
<keyword evidence="3" id="KW-1185">Reference proteome</keyword>